<name>A0A8H8SWA5_9AGAM</name>
<feature type="compositionally biased region" description="Pro residues" evidence="9">
    <location>
        <begin position="624"/>
        <end position="650"/>
    </location>
</feature>
<evidence type="ECO:0000256" key="9">
    <source>
        <dbReference type="SAM" id="MobiDB-lite"/>
    </source>
</evidence>
<evidence type="ECO:0000256" key="7">
    <source>
        <dbReference type="ARBA" id="ARBA00022833"/>
    </source>
</evidence>
<dbReference type="FunFam" id="3.30.40.10:FF:000728">
    <property type="entry name" value="Unplaced genomic scaffold supercont1.4, whole genome shotgun sequence"/>
    <property type="match status" value="1"/>
</dbReference>
<proteinExistence type="predicted"/>
<dbReference type="GO" id="GO:0005634">
    <property type="term" value="C:nucleus"/>
    <property type="evidence" value="ECO:0007669"/>
    <property type="project" value="TreeGrafter"/>
</dbReference>
<evidence type="ECO:0000256" key="4">
    <source>
        <dbReference type="ARBA" id="ARBA00022723"/>
    </source>
</evidence>
<dbReference type="Proteomes" id="UP000650533">
    <property type="component" value="Chromosome 5"/>
</dbReference>
<dbReference type="PROSITE" id="PS50089">
    <property type="entry name" value="ZF_RING_2"/>
    <property type="match status" value="1"/>
</dbReference>
<feature type="compositionally biased region" description="Basic and acidic residues" evidence="9">
    <location>
        <begin position="569"/>
        <end position="583"/>
    </location>
</feature>
<dbReference type="InterPro" id="IPR045191">
    <property type="entry name" value="MBR1/2-like"/>
</dbReference>
<feature type="compositionally biased region" description="Low complexity" evidence="9">
    <location>
        <begin position="529"/>
        <end position="539"/>
    </location>
</feature>
<feature type="compositionally biased region" description="Low complexity" evidence="9">
    <location>
        <begin position="484"/>
        <end position="508"/>
    </location>
</feature>
<feature type="region of interest" description="Disordered" evidence="9">
    <location>
        <begin position="813"/>
        <end position="928"/>
    </location>
</feature>
<protein>
    <recommendedName>
        <fullName evidence="2">RING-type E3 ubiquitin transferase</fullName>
        <ecNumber evidence="2">2.3.2.27</ecNumber>
    </recommendedName>
</protein>
<feature type="compositionally biased region" description="Basic and acidic residues" evidence="9">
    <location>
        <begin position="289"/>
        <end position="302"/>
    </location>
</feature>
<dbReference type="GeneID" id="67031603"/>
<dbReference type="SUPFAM" id="SSF57850">
    <property type="entry name" value="RING/U-box"/>
    <property type="match status" value="1"/>
</dbReference>
<feature type="compositionally biased region" description="Low complexity" evidence="9">
    <location>
        <begin position="331"/>
        <end position="383"/>
    </location>
</feature>
<evidence type="ECO:0000256" key="8">
    <source>
        <dbReference type="PROSITE-ProRule" id="PRU00175"/>
    </source>
</evidence>
<feature type="compositionally biased region" description="Polar residues" evidence="9">
    <location>
        <begin position="757"/>
        <end position="773"/>
    </location>
</feature>
<feature type="compositionally biased region" description="Polar residues" evidence="9">
    <location>
        <begin position="815"/>
        <end position="850"/>
    </location>
</feature>
<gene>
    <name evidence="11" type="ORF">RhiXN_09324</name>
</gene>
<feature type="region of interest" description="Disordered" evidence="9">
    <location>
        <begin position="617"/>
        <end position="650"/>
    </location>
</feature>
<feature type="compositionally biased region" description="Low complexity" evidence="9">
    <location>
        <begin position="147"/>
        <end position="160"/>
    </location>
</feature>
<dbReference type="GO" id="GO:0061630">
    <property type="term" value="F:ubiquitin protein ligase activity"/>
    <property type="evidence" value="ECO:0007669"/>
    <property type="project" value="UniProtKB-EC"/>
</dbReference>
<feature type="region of interest" description="Disordered" evidence="9">
    <location>
        <begin position="399"/>
        <end position="418"/>
    </location>
</feature>
<feature type="compositionally biased region" description="Polar residues" evidence="9">
    <location>
        <begin position="137"/>
        <end position="146"/>
    </location>
</feature>
<evidence type="ECO:0000256" key="5">
    <source>
        <dbReference type="ARBA" id="ARBA00022771"/>
    </source>
</evidence>
<feature type="compositionally biased region" description="Basic residues" evidence="9">
    <location>
        <begin position="17"/>
        <end position="27"/>
    </location>
</feature>
<sequence length="1103" mass="117071">MGQEASVPVSRGANGLSRRRISRRLRGRLASGSDDGGPHTQEGLETTTPSSDRCLPPSDPHMDNGPHLIQGHSLVRAHDSQPEQAPPSAETSKTTGCDRQATTDRVGGSTVEEFAKATAGTKGETGQGTGITGQAEPAQTTMAQVPTSSTTSTATSTATSREPTQSIQQHRERILDSPPTASFGPDSGPAPVAPVAQMESLQSALANANSITPSDPGSVAPALPSTTLPSVSHSPGPSVSRPLSLGTTMIVQGLVQTIEVTRVPARNATTPATTNDQSPVVGETTPSFDKGKGKRKEEDKDILGPPASGSSSPSTSTSTSTAPALNTPDVSSNNITPATSPSTTTTDDTPTSSNDIPSTLPESNPTAAPPRTSSRPSASPSSTDVLGLLLSIAAQATAEALVPWSVPPRSRATPREGIAGGLAAAFNALTSTGPTAVSGPQTATTVPPEPAPPSRMQPIVRIPTPPPPIEFVPEPRSSRRFSRRFSGLGLPSGRIPSLSSRRISSFIPGRRTAAESAQRERASPDRRVSSPVPRRAPSPTLRRASTTVSKPLRRGVLGRIERWVPRRLRRESEAETSRRRDELPGPSNPQTESPGLSVPQIESPGVVAPARINPLDESVDFGRAPPPSTLPVPAPALPEPSVSPLPSPPILIPAPEPPMISVPTPSISTPVSPTSSYPISPVSALHNSPTYAQPSAPIPSIPNLPTPTTDAEDLIRFSQMLGFTPGRVACHFERASRENEGPEWDNRGEENIVDGTEGNQNSSAEGPTATSEGIDNPSRMASLLDHTRPHVPSTDPLPLNWWRMYRFPALPDGTASRTESPLASGSTTAQSEAGASTVSPAEPTQTSPTPNDAEIQQPIHPAIIIGLRSLTRDPTEENTEADDRARDRVHSHESGGRTRSSEIGDRSRPSERGDRVRPPSSEQRIRRRLRLAEEERRSRDGTRNYMIWIIGAFLSFFLDTNIDESVAYRGILRIQPSTTRSSQSLPRSSPPDELWMLNEFLGQVKSPTASKEDIAKAGLRIVKGADIKDLAQAGSVTENCTERCLICLDDYADDEDLRIMNCKHMFHQGCVDRWMETGRNNCPACRTKGVNTSPPESSSTTVS</sequence>
<dbReference type="SMART" id="SM00744">
    <property type="entry name" value="RINGv"/>
    <property type="match status" value="1"/>
</dbReference>
<dbReference type="InterPro" id="IPR013083">
    <property type="entry name" value="Znf_RING/FYVE/PHD"/>
</dbReference>
<organism evidence="11 12">
    <name type="scientific">Rhizoctonia solani</name>
    <dbReference type="NCBI Taxonomy" id="456999"/>
    <lineage>
        <taxon>Eukaryota</taxon>
        <taxon>Fungi</taxon>
        <taxon>Dikarya</taxon>
        <taxon>Basidiomycota</taxon>
        <taxon>Agaricomycotina</taxon>
        <taxon>Agaricomycetes</taxon>
        <taxon>Cantharellales</taxon>
        <taxon>Ceratobasidiaceae</taxon>
        <taxon>Rhizoctonia</taxon>
    </lineage>
</organism>
<reference evidence="11" key="1">
    <citation type="submission" date="2020-05" db="EMBL/GenBank/DDBJ databases">
        <title>Evolutionary and genomic comparisons of hybrid uninucleate and nonhybrid Rhizoctonia fungi.</title>
        <authorList>
            <person name="Li C."/>
            <person name="Chen X."/>
        </authorList>
    </citation>
    <scope>NUCLEOTIDE SEQUENCE</scope>
    <source>
        <strain evidence="11">AG-1 IA</strain>
    </source>
</reference>
<feature type="region of interest" description="Disordered" evidence="9">
    <location>
        <begin position="262"/>
        <end position="383"/>
    </location>
</feature>
<dbReference type="AlphaFoldDB" id="A0A8H8SWA5"/>
<evidence type="ECO:0000313" key="12">
    <source>
        <dbReference type="Proteomes" id="UP000650533"/>
    </source>
</evidence>
<dbReference type="Gene3D" id="3.30.40.10">
    <property type="entry name" value="Zinc/RING finger domain, C3HC4 (zinc finger)"/>
    <property type="match status" value="1"/>
</dbReference>
<keyword evidence="3" id="KW-0808">Transferase</keyword>
<keyword evidence="6" id="KW-0833">Ubl conjugation pathway</keyword>
<feature type="compositionally biased region" description="Polar residues" evidence="9">
    <location>
        <begin position="199"/>
        <end position="215"/>
    </location>
</feature>
<feature type="compositionally biased region" description="Low complexity" evidence="9">
    <location>
        <begin position="229"/>
        <end position="242"/>
    </location>
</feature>
<feature type="compositionally biased region" description="Basic and acidic residues" evidence="9">
    <location>
        <begin position="517"/>
        <end position="528"/>
    </location>
</feature>
<dbReference type="CDD" id="cd16473">
    <property type="entry name" value="RING-H2_RNF103"/>
    <property type="match status" value="1"/>
</dbReference>
<dbReference type="SMART" id="SM00184">
    <property type="entry name" value="RING"/>
    <property type="match status" value="1"/>
</dbReference>
<feature type="region of interest" description="Disordered" evidence="9">
    <location>
        <begin position="431"/>
        <end position="553"/>
    </location>
</feature>
<dbReference type="KEGG" id="rsx:RhiXN_09324"/>
<evidence type="ECO:0000259" key="10">
    <source>
        <dbReference type="PROSITE" id="PS50089"/>
    </source>
</evidence>
<dbReference type="InterPro" id="IPR011016">
    <property type="entry name" value="Znf_RING-CH"/>
</dbReference>
<dbReference type="GO" id="GO:0008270">
    <property type="term" value="F:zinc ion binding"/>
    <property type="evidence" value="ECO:0007669"/>
    <property type="project" value="UniProtKB-KW"/>
</dbReference>
<dbReference type="EMBL" id="CP059662">
    <property type="protein sequence ID" value="QRW20349.1"/>
    <property type="molecule type" value="Genomic_DNA"/>
</dbReference>
<feature type="region of interest" description="Disordered" evidence="9">
    <location>
        <begin position="569"/>
        <end position="602"/>
    </location>
</feature>
<dbReference type="Pfam" id="PF13639">
    <property type="entry name" value="zf-RING_2"/>
    <property type="match status" value="1"/>
</dbReference>
<feature type="region of interest" description="Disordered" evidence="9">
    <location>
        <begin position="735"/>
        <end position="798"/>
    </location>
</feature>
<feature type="compositionally biased region" description="Basic and acidic residues" evidence="9">
    <location>
        <begin position="870"/>
        <end position="917"/>
    </location>
</feature>
<feature type="compositionally biased region" description="Low complexity" evidence="9">
    <location>
        <begin position="262"/>
        <end position="275"/>
    </location>
</feature>
<keyword evidence="4" id="KW-0479">Metal-binding</keyword>
<evidence type="ECO:0000313" key="11">
    <source>
        <dbReference type="EMBL" id="QRW20349.1"/>
    </source>
</evidence>
<keyword evidence="7" id="KW-0862">Zinc</keyword>
<evidence type="ECO:0000256" key="2">
    <source>
        <dbReference type="ARBA" id="ARBA00012483"/>
    </source>
</evidence>
<feature type="domain" description="RING-type" evidence="10">
    <location>
        <begin position="1044"/>
        <end position="1086"/>
    </location>
</feature>
<keyword evidence="5 8" id="KW-0863">Zinc-finger</keyword>
<accession>A0A8H8SWA5</accession>
<feature type="compositionally biased region" description="Low complexity" evidence="9">
    <location>
        <begin position="304"/>
        <end position="324"/>
    </location>
</feature>
<dbReference type="PANTHER" id="PTHR22937">
    <property type="entry name" value="E3 UBIQUITIN-PROTEIN LIGASE RNF165"/>
    <property type="match status" value="1"/>
</dbReference>
<evidence type="ECO:0000256" key="6">
    <source>
        <dbReference type="ARBA" id="ARBA00022786"/>
    </source>
</evidence>
<dbReference type="InterPro" id="IPR001841">
    <property type="entry name" value="Znf_RING"/>
</dbReference>
<dbReference type="RefSeq" id="XP_043180586.1">
    <property type="nucleotide sequence ID" value="XM_043329140.1"/>
</dbReference>
<dbReference type="EC" id="2.3.2.27" evidence="2"/>
<dbReference type="PANTHER" id="PTHR22937:SF65">
    <property type="entry name" value="E3 UBIQUITIN-PROTEIN LIGASE ARK2C"/>
    <property type="match status" value="1"/>
</dbReference>
<comment type="catalytic activity">
    <reaction evidence="1">
        <text>S-ubiquitinyl-[E2 ubiquitin-conjugating enzyme]-L-cysteine + [acceptor protein]-L-lysine = [E2 ubiquitin-conjugating enzyme]-L-cysteine + N(6)-ubiquitinyl-[acceptor protein]-L-lysine.</text>
        <dbReference type="EC" id="2.3.2.27"/>
    </reaction>
</comment>
<feature type="region of interest" description="Disordered" evidence="9">
    <location>
        <begin position="1"/>
        <end position="244"/>
    </location>
</feature>
<evidence type="ECO:0000256" key="3">
    <source>
        <dbReference type="ARBA" id="ARBA00022679"/>
    </source>
</evidence>
<feature type="compositionally biased region" description="Basic and acidic residues" evidence="9">
    <location>
        <begin position="735"/>
        <end position="750"/>
    </location>
</feature>
<evidence type="ECO:0000256" key="1">
    <source>
        <dbReference type="ARBA" id="ARBA00000900"/>
    </source>
</evidence>